<organism evidence="1 2">
    <name type="scientific">Antrodiella citrinella</name>
    <dbReference type="NCBI Taxonomy" id="2447956"/>
    <lineage>
        <taxon>Eukaryota</taxon>
        <taxon>Fungi</taxon>
        <taxon>Dikarya</taxon>
        <taxon>Basidiomycota</taxon>
        <taxon>Agaricomycotina</taxon>
        <taxon>Agaricomycetes</taxon>
        <taxon>Polyporales</taxon>
        <taxon>Steccherinaceae</taxon>
        <taxon>Antrodiella</taxon>
    </lineage>
</organism>
<dbReference type="Proteomes" id="UP000308730">
    <property type="component" value="Unassembled WGS sequence"/>
</dbReference>
<gene>
    <name evidence="1" type="ORF">EUX98_g5266</name>
</gene>
<dbReference type="OrthoDB" id="37659at2759"/>
<sequence>MAHIDQQPGVATDKGYPLVVCQYSISGHPVRTEHWQLLVMLSAQAAHIHELRGNWDSFQYVHELLQSPNWMQSRTLCGGCLVGYVPRDQLANLQDILGNVVVVKHDKSFDCQTWLVLGLRALKEKGIVFRDFSEQKLRKELEEEKERDQLGHDLVYDRIFRGAV</sequence>
<protein>
    <submittedName>
        <fullName evidence="1">Uncharacterized protein</fullName>
    </submittedName>
</protein>
<reference evidence="1 2" key="1">
    <citation type="submission" date="2019-02" db="EMBL/GenBank/DDBJ databases">
        <title>Genome sequencing of the rare red list fungi Antrodiella citrinella (Flaviporus citrinellus).</title>
        <authorList>
            <person name="Buettner E."/>
            <person name="Kellner H."/>
        </authorList>
    </citation>
    <scope>NUCLEOTIDE SEQUENCE [LARGE SCALE GENOMIC DNA]</scope>
    <source>
        <strain evidence="1 2">DSM 108506</strain>
    </source>
</reference>
<accession>A0A4S4MRZ6</accession>
<dbReference type="AlphaFoldDB" id="A0A4S4MRZ6"/>
<name>A0A4S4MRZ6_9APHY</name>
<comment type="caution">
    <text evidence="1">The sequence shown here is derived from an EMBL/GenBank/DDBJ whole genome shotgun (WGS) entry which is preliminary data.</text>
</comment>
<dbReference type="EMBL" id="SGPM01000150">
    <property type="protein sequence ID" value="THH28922.1"/>
    <property type="molecule type" value="Genomic_DNA"/>
</dbReference>
<proteinExistence type="predicted"/>
<evidence type="ECO:0000313" key="1">
    <source>
        <dbReference type="EMBL" id="THH28922.1"/>
    </source>
</evidence>
<evidence type="ECO:0000313" key="2">
    <source>
        <dbReference type="Proteomes" id="UP000308730"/>
    </source>
</evidence>
<keyword evidence="2" id="KW-1185">Reference proteome</keyword>